<accession>A0A2L2YCM2</accession>
<dbReference type="PRINTS" id="PR00080">
    <property type="entry name" value="SDRFAMILY"/>
</dbReference>
<dbReference type="CDD" id="cd05339">
    <property type="entry name" value="17beta-HSDXI-like_SDR_c"/>
    <property type="match status" value="1"/>
</dbReference>
<keyword evidence="7" id="KW-0443">Lipid metabolism</keyword>
<organism evidence="13">
    <name type="scientific">Parasteatoda tepidariorum</name>
    <name type="common">Common house spider</name>
    <name type="synonym">Achaearanea tepidariorum</name>
    <dbReference type="NCBI Taxonomy" id="114398"/>
    <lineage>
        <taxon>Eukaryota</taxon>
        <taxon>Metazoa</taxon>
        <taxon>Ecdysozoa</taxon>
        <taxon>Arthropoda</taxon>
        <taxon>Chelicerata</taxon>
        <taxon>Arachnida</taxon>
        <taxon>Araneae</taxon>
        <taxon>Araneomorphae</taxon>
        <taxon>Entelegynae</taxon>
        <taxon>Araneoidea</taxon>
        <taxon>Theridiidae</taxon>
        <taxon>Parasteatoda</taxon>
    </lineage>
</organism>
<dbReference type="InterPro" id="IPR036291">
    <property type="entry name" value="NAD(P)-bd_dom_sf"/>
</dbReference>
<proteinExistence type="evidence at transcript level"/>
<evidence type="ECO:0000256" key="7">
    <source>
        <dbReference type="ARBA" id="ARBA00023098"/>
    </source>
</evidence>
<evidence type="ECO:0000256" key="4">
    <source>
        <dbReference type="ARBA" id="ARBA00022857"/>
    </source>
</evidence>
<dbReference type="PANTHER" id="PTHR24322">
    <property type="entry name" value="PKSB"/>
    <property type="match status" value="1"/>
</dbReference>
<dbReference type="OrthoDB" id="5840532at2759"/>
<keyword evidence="3" id="KW-0812">Transmembrane</keyword>
<dbReference type="GO" id="GO:0052650">
    <property type="term" value="F:all-trans-retinol dehydrogenase (NADP+) activity"/>
    <property type="evidence" value="ECO:0007669"/>
    <property type="project" value="UniProtKB-ARBA"/>
</dbReference>
<dbReference type="FunFam" id="3.40.50.720:FF:000131">
    <property type="entry name" value="Short-chain dehydrogenase/reductase 3"/>
    <property type="match status" value="1"/>
</dbReference>
<evidence type="ECO:0000256" key="9">
    <source>
        <dbReference type="ARBA" id="ARBA00059620"/>
    </source>
</evidence>
<dbReference type="EMBL" id="IAAA01014039">
    <property type="protein sequence ID" value="LAA05119.1"/>
    <property type="molecule type" value="mRNA"/>
</dbReference>
<keyword evidence="8" id="KW-0472">Membrane</keyword>
<dbReference type="InterPro" id="IPR002347">
    <property type="entry name" value="SDR_fam"/>
</dbReference>
<sequence length="311" mass="35066">MGCFRLMVDTIKLFFLMVADPFIRCFWCIFPKPKKSIKGEIILLTGAGHGLGKELAIRLSDLGAVMVLWDINQENNENIASKLRSLGRSVFSYRVDVTNEEEVIRMANRVKQEVGDVTLLVNNAGVFSGQPICKLSSHVIRRCFEVNSLAHFWMLQQFLPRMLELNRGHIVAVASMAGHHGVANMTDYCASKHATVGLMESLYMELHAAKKANIRLTTINPIIITTGLISNVRTRFPCLLPLMPVEETADVIVKSILREEEMVFIPARSKYLNDMVACFRRKTRFKILDYTGYGFDPVVEKEPTKNGAEIV</sequence>
<evidence type="ECO:0000256" key="12">
    <source>
        <dbReference type="RuleBase" id="RU000363"/>
    </source>
</evidence>
<comment type="similarity">
    <text evidence="2 12">Belongs to the short-chain dehydrogenases/reductases (SDR) family.</text>
</comment>
<comment type="function">
    <text evidence="9">Catalyzes the reduction of all-trans-retinal to all-trans-retinol in the presence of NADPH.</text>
</comment>
<dbReference type="Pfam" id="PF00106">
    <property type="entry name" value="adh_short"/>
    <property type="match status" value="1"/>
</dbReference>
<protein>
    <recommendedName>
        <fullName evidence="10">Short-chain dehydrogenase/reductase 3</fullName>
    </recommendedName>
    <alternativeName>
        <fullName evidence="11">Retinal short-chain dehydrogenase/reductase 1</fullName>
    </alternativeName>
</protein>
<dbReference type="GO" id="GO:0016020">
    <property type="term" value="C:membrane"/>
    <property type="evidence" value="ECO:0007669"/>
    <property type="project" value="UniProtKB-SubCell"/>
</dbReference>
<dbReference type="EMBL" id="IAAA01014037">
    <property type="protein sequence ID" value="LAA05110.1"/>
    <property type="molecule type" value="mRNA"/>
</dbReference>
<evidence type="ECO:0000256" key="2">
    <source>
        <dbReference type="ARBA" id="ARBA00006484"/>
    </source>
</evidence>
<evidence type="ECO:0000256" key="6">
    <source>
        <dbReference type="ARBA" id="ARBA00023002"/>
    </source>
</evidence>
<dbReference type="Gene3D" id="3.40.50.720">
    <property type="entry name" value="NAD(P)-binding Rossmann-like Domain"/>
    <property type="match status" value="1"/>
</dbReference>
<dbReference type="SUPFAM" id="SSF51735">
    <property type="entry name" value="NAD(P)-binding Rossmann-fold domains"/>
    <property type="match status" value="1"/>
</dbReference>
<keyword evidence="6" id="KW-0560">Oxidoreductase</keyword>
<dbReference type="GO" id="GO:0005811">
    <property type="term" value="C:lipid droplet"/>
    <property type="evidence" value="ECO:0007669"/>
    <property type="project" value="TreeGrafter"/>
</dbReference>
<dbReference type="EMBL" id="IAAA01014038">
    <property type="protein sequence ID" value="LAA05115.1"/>
    <property type="molecule type" value="mRNA"/>
</dbReference>
<evidence type="ECO:0000256" key="5">
    <source>
        <dbReference type="ARBA" id="ARBA00022989"/>
    </source>
</evidence>
<dbReference type="AlphaFoldDB" id="A0A2L2YCM2"/>
<evidence type="ECO:0000256" key="11">
    <source>
        <dbReference type="ARBA" id="ARBA00082544"/>
    </source>
</evidence>
<reference evidence="13" key="1">
    <citation type="journal article" date="2016" name="Mol. Ecol. Resour.">
        <title>Evaluation of the impact of RNA preservation methods of spiders for de novo transcriptome assembly.</title>
        <authorList>
            <person name="Kono N."/>
            <person name="Nakamura H."/>
            <person name="Ito Y."/>
            <person name="Tomita M."/>
            <person name="Arakawa K."/>
        </authorList>
    </citation>
    <scope>NUCLEOTIDE SEQUENCE</scope>
    <source>
        <tissue evidence="13">Whole body</tissue>
    </source>
</reference>
<keyword evidence="4" id="KW-0521">NADP</keyword>
<comment type="subcellular location">
    <subcellularLocation>
        <location evidence="1">Membrane</location>
        <topology evidence="1">Multi-pass membrane protein</topology>
    </subcellularLocation>
</comment>
<name>A0A2L2YCM2_PARTP</name>
<evidence type="ECO:0000256" key="3">
    <source>
        <dbReference type="ARBA" id="ARBA00022692"/>
    </source>
</evidence>
<evidence type="ECO:0000256" key="1">
    <source>
        <dbReference type="ARBA" id="ARBA00004141"/>
    </source>
</evidence>
<dbReference type="PANTHER" id="PTHR24322:SF736">
    <property type="entry name" value="RETINOL DEHYDROGENASE 10"/>
    <property type="match status" value="1"/>
</dbReference>
<keyword evidence="5" id="KW-1133">Transmembrane helix</keyword>
<dbReference type="PRINTS" id="PR00081">
    <property type="entry name" value="GDHRDH"/>
</dbReference>
<evidence type="ECO:0000256" key="10">
    <source>
        <dbReference type="ARBA" id="ARBA00068717"/>
    </source>
</evidence>
<evidence type="ECO:0000313" key="13">
    <source>
        <dbReference type="EMBL" id="LAA05110.1"/>
    </source>
</evidence>
<evidence type="ECO:0000256" key="8">
    <source>
        <dbReference type="ARBA" id="ARBA00023136"/>
    </source>
</evidence>